<evidence type="ECO:0000313" key="5">
    <source>
        <dbReference type="EMBL" id="KAL0274141.1"/>
    </source>
</evidence>
<dbReference type="SUPFAM" id="SSF52058">
    <property type="entry name" value="L domain-like"/>
    <property type="match status" value="2"/>
</dbReference>
<dbReference type="InterPro" id="IPR001611">
    <property type="entry name" value="Leu-rich_rpt"/>
</dbReference>
<dbReference type="Pfam" id="PF00560">
    <property type="entry name" value="LRR_1"/>
    <property type="match status" value="1"/>
</dbReference>
<dbReference type="InterPro" id="IPR032675">
    <property type="entry name" value="LRR_dom_sf"/>
</dbReference>
<dbReference type="InterPro" id="IPR003591">
    <property type="entry name" value="Leu-rich_rpt_typical-subtyp"/>
</dbReference>
<accession>A0AAW2HWP0</accession>
<dbReference type="PANTHER" id="PTHR24366">
    <property type="entry name" value="IG(IMMUNOGLOBULIN) AND LRR(LEUCINE RICH REPEAT) DOMAINS"/>
    <property type="match status" value="1"/>
</dbReference>
<gene>
    <name evidence="5" type="ORF">PYX00_006635</name>
</gene>
<evidence type="ECO:0000256" key="4">
    <source>
        <dbReference type="SAM" id="SignalP"/>
    </source>
</evidence>
<keyword evidence="4" id="KW-0732">Signal</keyword>
<feature type="transmembrane region" description="Helical" evidence="3">
    <location>
        <begin position="519"/>
        <end position="544"/>
    </location>
</feature>
<reference evidence="5" key="1">
    <citation type="journal article" date="2024" name="Gigascience">
        <title>Chromosome-level genome of the poultry shaft louse Menopon gallinae provides insight into the host-switching and adaptive evolution of parasitic lice.</title>
        <authorList>
            <person name="Xu Y."/>
            <person name="Ma L."/>
            <person name="Liu S."/>
            <person name="Liang Y."/>
            <person name="Liu Q."/>
            <person name="He Z."/>
            <person name="Tian L."/>
            <person name="Duan Y."/>
            <person name="Cai W."/>
            <person name="Li H."/>
            <person name="Song F."/>
        </authorList>
    </citation>
    <scope>NUCLEOTIDE SEQUENCE</scope>
    <source>
        <strain evidence="5">Cailab_2023a</strain>
    </source>
</reference>
<keyword evidence="3" id="KW-1133">Transmembrane helix</keyword>
<dbReference type="SMART" id="SM00365">
    <property type="entry name" value="LRR_SD22"/>
    <property type="match status" value="4"/>
</dbReference>
<dbReference type="Gene3D" id="3.80.10.10">
    <property type="entry name" value="Ribonuclease Inhibitor"/>
    <property type="match status" value="2"/>
</dbReference>
<comment type="caution">
    <text evidence="5">The sequence shown here is derived from an EMBL/GenBank/DDBJ whole genome shotgun (WGS) entry which is preliminary data.</text>
</comment>
<dbReference type="SMART" id="SM00369">
    <property type="entry name" value="LRR_TYP"/>
    <property type="match status" value="11"/>
</dbReference>
<evidence type="ECO:0000256" key="2">
    <source>
        <dbReference type="ARBA" id="ARBA00022737"/>
    </source>
</evidence>
<keyword evidence="1" id="KW-0433">Leucine-rich repeat</keyword>
<keyword evidence="3" id="KW-0812">Transmembrane</keyword>
<dbReference type="EMBL" id="JARGDH010000003">
    <property type="protein sequence ID" value="KAL0274141.1"/>
    <property type="molecule type" value="Genomic_DNA"/>
</dbReference>
<dbReference type="Pfam" id="PF13855">
    <property type="entry name" value="LRR_8"/>
    <property type="match status" value="4"/>
</dbReference>
<keyword evidence="2" id="KW-0677">Repeat</keyword>
<evidence type="ECO:0000256" key="1">
    <source>
        <dbReference type="ARBA" id="ARBA00022614"/>
    </source>
</evidence>
<dbReference type="AlphaFoldDB" id="A0AAW2HWP0"/>
<organism evidence="5">
    <name type="scientific">Menopon gallinae</name>
    <name type="common">poultry shaft louse</name>
    <dbReference type="NCBI Taxonomy" id="328185"/>
    <lineage>
        <taxon>Eukaryota</taxon>
        <taxon>Metazoa</taxon>
        <taxon>Ecdysozoa</taxon>
        <taxon>Arthropoda</taxon>
        <taxon>Hexapoda</taxon>
        <taxon>Insecta</taxon>
        <taxon>Pterygota</taxon>
        <taxon>Neoptera</taxon>
        <taxon>Paraneoptera</taxon>
        <taxon>Psocodea</taxon>
        <taxon>Troctomorpha</taxon>
        <taxon>Phthiraptera</taxon>
        <taxon>Amblycera</taxon>
        <taxon>Menoponidae</taxon>
        <taxon>Menopon</taxon>
    </lineage>
</organism>
<proteinExistence type="predicted"/>
<feature type="signal peptide" evidence="4">
    <location>
        <begin position="1"/>
        <end position="16"/>
    </location>
</feature>
<evidence type="ECO:0000256" key="3">
    <source>
        <dbReference type="SAM" id="Phobius"/>
    </source>
</evidence>
<name>A0AAW2HWP0_9NEOP</name>
<dbReference type="PROSITE" id="PS51450">
    <property type="entry name" value="LRR"/>
    <property type="match status" value="5"/>
</dbReference>
<keyword evidence="3" id="KW-0472">Membrane</keyword>
<feature type="chain" id="PRO_5044013826" evidence="4">
    <location>
        <begin position="17"/>
        <end position="615"/>
    </location>
</feature>
<dbReference type="PANTHER" id="PTHR24366:SF159">
    <property type="entry name" value="CD180 MOLECULE"/>
    <property type="match status" value="1"/>
</dbReference>
<protein>
    <submittedName>
        <fullName evidence="5">Uncharacterized protein</fullName>
    </submittedName>
</protein>
<sequence length="615" mass="68833">MRIFTCLFILGGVALGQGICPDSCRCSLDDRGRRLVVCDRGGMSDPIPITSMDQDVEILRIAAPQDNQNALTIGPIFQQFTQLEELHIVRSNIPAIGKYSFWGVPTLQVLNLTQNNISHILDHNFRGLVNLLELHLDENRIESMPSETFRHLQELRVLTLARNRIHELVPRLFLMLGKLHELDLSYNPLTELNPEVFKDIQGLRVFRCRSCYLSNINTLIYRLLVDLVYLDLGDNEFKYISSDEFYPLKKLQVLKLDGNQLPVVLDKTFAGASGPGSKYQQMDLQSIDLSRNRLAKVTLHAFANLTTLRELDLSYNKFDRLETATFLPLADSLRTLNLSGNAVAMSELKFIIQTVAKVKHLALADMGLTELPLGLFAYHEHLKMLNLSGNHFSHLTPQMLSPLTRLHILDLSRNRIRGIDEKSMLRLEKIPNLLLRGNPWACDLCHIPPVLNRIEGTTMTAALRELTCKSPYALAGRTVAGLRRSELRWCSSGGSPVGGDENTSAVGIPRSLLPSEAQFGLIAGVGAVILFVVLGASVIVCVAYSRHHANYYTREEQHRQETEAIFENPAAVNVENGNGVYKPIEVSKMKKKKVSIATIDEITKDPELQVLTNGT</sequence>